<dbReference type="OrthoDB" id="9805821at2"/>
<dbReference type="InterPro" id="IPR050789">
    <property type="entry name" value="Diverse_Enzym_Activities"/>
</dbReference>
<reference evidence="3 4" key="1">
    <citation type="submission" date="2017-10" db="EMBL/GenBank/DDBJ databases">
        <title>The draft genome sequence of Lewinella nigricans NBRC 102662.</title>
        <authorList>
            <person name="Wang K."/>
        </authorList>
    </citation>
    <scope>NUCLEOTIDE SEQUENCE [LARGE SCALE GENOMIC DNA]</scope>
    <source>
        <strain evidence="3 4">NBRC 102662</strain>
    </source>
</reference>
<dbReference type="Pfam" id="PF00144">
    <property type="entry name" value="Beta-lactamase"/>
    <property type="match status" value="1"/>
</dbReference>
<dbReference type="GO" id="GO:0016787">
    <property type="term" value="F:hydrolase activity"/>
    <property type="evidence" value="ECO:0007669"/>
    <property type="project" value="UniProtKB-KW"/>
</dbReference>
<keyword evidence="1" id="KW-0378">Hydrolase</keyword>
<dbReference type="InterPro" id="IPR001466">
    <property type="entry name" value="Beta-lactam-related"/>
</dbReference>
<feature type="domain" description="Beta-lactamase-related" evidence="2">
    <location>
        <begin position="570"/>
        <end position="926"/>
    </location>
</feature>
<sequence>MKTTFLGLLFVMLCLVACRHEEPLEWSDTPYLNVSSPWVDSNLQSLSLDEKMGQLLYLDVNAARHSPREIIEWNRINYFGGLQVYGLSVADYRKLEQQIRTESRISPLIGTKEQVLLNNQFAEAGEVPGADVLPYLSENDSLRQLSRELFRQQMSGLGFNAQFSPYRLFADPSEDLLAQYHLQFVEDLPADAIQRVQDSVYWDFTAKNQLQYLQNRGVAGFSLPTGFLEKNNLSPVQLADLFRNQLDFKGLLVAEAKPEDALLLLAGTVDLLRINGDPIPVVDQLREAYRSEVLTDRELEVRVSKVLQAKEWLRQQAVEVEAAQLAKAASENVTYDRASVLPPVLGKSRETADSLSGSEPETIDEHFDKNRWRLLSRQFYERSSVLLNNRHQLLPFRDLYRHYFRLVHLGGESRDDLESAFGHYADFSKYYHLPEAEGRYPRLRITPTKREICVVSMHEDLEAKKDSVLLHDLRQLAKDREVVLLHFGTEAGLAALDTAFSILHFPEMNRTTQELAAQILFGGASPQGKLPQDVNAYFRAGIGDELPVTRLSYQIPEALGISPEKLVGIDAIAKSAIEDGAFPGCQVLVAKSGSVIYSKAFGYHDYDRKRKVEMTDLYDVASITKVAATTLAAMKLYEQGKYEVNDRLKNYIDCPSGSTIKNIQVKKLLIHQSGLQPHMPVVPYLLYRDTDNVGCDSFFCSQVSEDYPYQIADNFYFNKANHDKIWEDIHKISVGSQRRYRYSDANFFLVQQVLESVSGIPLDDLVRQYFYTPLGLRYTTYRPLERFPLDRIVPTQDDDRWRHQKVHGYVHDETAALLGGVSGHAGLFANAEDLAVIFQMLLNKGYYGDRQYLEPETIDLFTTADHGNHRGYGFDTAHPDSRSAFAESASQRSFGHTGFTGTCVWADPDNDLVFVFLSNRINPSVRNKKLFQNRVRERMHQVVYDALDTYSPQIAERQIVME</sequence>
<dbReference type="InterPro" id="IPR012338">
    <property type="entry name" value="Beta-lactam/transpept-like"/>
</dbReference>
<evidence type="ECO:0000313" key="3">
    <source>
        <dbReference type="EMBL" id="PHN01805.1"/>
    </source>
</evidence>
<accession>A0A2D0MZY1</accession>
<dbReference type="RefSeq" id="WP_099154852.1">
    <property type="nucleotide sequence ID" value="NZ_PDUD01000049.1"/>
</dbReference>
<evidence type="ECO:0000259" key="2">
    <source>
        <dbReference type="Pfam" id="PF00144"/>
    </source>
</evidence>
<dbReference type="SUPFAM" id="SSF56601">
    <property type="entry name" value="beta-lactamase/transpeptidase-like"/>
    <property type="match status" value="1"/>
</dbReference>
<dbReference type="EMBL" id="PDUD01000049">
    <property type="protein sequence ID" value="PHN01805.1"/>
    <property type="molecule type" value="Genomic_DNA"/>
</dbReference>
<keyword evidence="4" id="KW-1185">Reference proteome</keyword>
<dbReference type="Gene3D" id="3.40.710.10">
    <property type="entry name" value="DD-peptidase/beta-lactamase superfamily"/>
    <property type="match status" value="1"/>
</dbReference>
<name>A0A2D0MZY1_FLAN2</name>
<dbReference type="Proteomes" id="UP000223913">
    <property type="component" value="Unassembled WGS sequence"/>
</dbReference>
<dbReference type="PANTHER" id="PTHR43283:SF11">
    <property type="entry name" value="BETA-LACTAMASE-RELATED DOMAIN-CONTAINING PROTEIN"/>
    <property type="match status" value="1"/>
</dbReference>
<organism evidence="3 4">
    <name type="scientific">Flavilitoribacter nigricans (strain ATCC 23147 / DSM 23189 / NBRC 102662 / NCIMB 1420 / SS-2)</name>
    <name type="common">Lewinella nigricans</name>
    <dbReference type="NCBI Taxonomy" id="1122177"/>
    <lineage>
        <taxon>Bacteria</taxon>
        <taxon>Pseudomonadati</taxon>
        <taxon>Bacteroidota</taxon>
        <taxon>Saprospiria</taxon>
        <taxon>Saprospirales</taxon>
        <taxon>Lewinellaceae</taxon>
        <taxon>Flavilitoribacter</taxon>
    </lineage>
</organism>
<gene>
    <name evidence="3" type="ORF">CRP01_35575</name>
</gene>
<comment type="caution">
    <text evidence="3">The sequence shown here is derived from an EMBL/GenBank/DDBJ whole genome shotgun (WGS) entry which is preliminary data.</text>
</comment>
<protein>
    <recommendedName>
        <fullName evidence="2">Beta-lactamase-related domain-containing protein</fullName>
    </recommendedName>
</protein>
<dbReference type="PANTHER" id="PTHR43283">
    <property type="entry name" value="BETA-LACTAMASE-RELATED"/>
    <property type="match status" value="1"/>
</dbReference>
<proteinExistence type="predicted"/>
<evidence type="ECO:0000256" key="1">
    <source>
        <dbReference type="ARBA" id="ARBA00022801"/>
    </source>
</evidence>
<dbReference type="AlphaFoldDB" id="A0A2D0MZY1"/>
<evidence type="ECO:0000313" key="4">
    <source>
        <dbReference type="Proteomes" id="UP000223913"/>
    </source>
</evidence>